<feature type="transmembrane region" description="Helical" evidence="1">
    <location>
        <begin position="696"/>
        <end position="713"/>
    </location>
</feature>
<feature type="transmembrane region" description="Helical" evidence="1">
    <location>
        <begin position="598"/>
        <end position="618"/>
    </location>
</feature>
<feature type="non-terminal residue" evidence="2">
    <location>
        <position position="714"/>
    </location>
</feature>
<feature type="transmembrane region" description="Helical" evidence="1">
    <location>
        <begin position="273"/>
        <end position="296"/>
    </location>
</feature>
<reference evidence="2 3" key="1">
    <citation type="journal article" date="2016" name="Nat. Commun.">
        <title>Thousands of microbial genomes shed light on interconnected biogeochemical processes in an aquifer system.</title>
        <authorList>
            <person name="Anantharaman K."/>
            <person name="Brown C.T."/>
            <person name="Hug L.A."/>
            <person name="Sharon I."/>
            <person name="Castelle C.J."/>
            <person name="Probst A.J."/>
            <person name="Thomas B.C."/>
            <person name="Singh A."/>
            <person name="Wilkins M.J."/>
            <person name="Karaoz U."/>
            <person name="Brodie E.L."/>
            <person name="Williams K.H."/>
            <person name="Hubbard S.S."/>
            <person name="Banfield J.F."/>
        </authorList>
    </citation>
    <scope>NUCLEOTIDE SEQUENCE [LARGE SCALE GENOMIC DNA]</scope>
</reference>
<gene>
    <name evidence="2" type="ORF">A2729_02495</name>
</gene>
<feature type="transmembrane region" description="Helical" evidence="1">
    <location>
        <begin position="115"/>
        <end position="133"/>
    </location>
</feature>
<protein>
    <recommendedName>
        <fullName evidence="4">Type II secretion system protein GspF domain-containing protein</fullName>
    </recommendedName>
</protein>
<evidence type="ECO:0008006" key="4">
    <source>
        <dbReference type="Google" id="ProtNLM"/>
    </source>
</evidence>
<feature type="transmembrane region" description="Helical" evidence="1">
    <location>
        <begin position="367"/>
        <end position="387"/>
    </location>
</feature>
<evidence type="ECO:0000256" key="1">
    <source>
        <dbReference type="SAM" id="Phobius"/>
    </source>
</evidence>
<feature type="transmembrane region" description="Helical" evidence="1">
    <location>
        <begin position="302"/>
        <end position="323"/>
    </location>
</feature>
<evidence type="ECO:0000313" key="3">
    <source>
        <dbReference type="Proteomes" id="UP000178930"/>
    </source>
</evidence>
<feature type="transmembrane region" description="Helical" evidence="1">
    <location>
        <begin position="90"/>
        <end position="109"/>
    </location>
</feature>
<keyword evidence="1" id="KW-0812">Transmembrane</keyword>
<proteinExistence type="predicted"/>
<evidence type="ECO:0000313" key="2">
    <source>
        <dbReference type="EMBL" id="OGY44148.1"/>
    </source>
</evidence>
<organism evidence="2 3">
    <name type="scientific">Candidatus Buchananbacteria bacterium RIFCSPHIGHO2_01_FULL_39_14</name>
    <dbReference type="NCBI Taxonomy" id="1797532"/>
    <lineage>
        <taxon>Bacteria</taxon>
        <taxon>Candidatus Buchananiibacteriota</taxon>
    </lineage>
</organism>
<accession>A0A1G1XVT8</accession>
<comment type="caution">
    <text evidence="2">The sequence shown here is derived from an EMBL/GenBank/DDBJ whole genome shotgun (WGS) entry which is preliminary data.</text>
</comment>
<feature type="transmembrane region" description="Helical" evidence="1">
    <location>
        <begin position="429"/>
        <end position="452"/>
    </location>
</feature>
<dbReference type="EMBL" id="MHIB01000022">
    <property type="protein sequence ID" value="OGY44148.1"/>
    <property type="molecule type" value="Genomic_DNA"/>
</dbReference>
<sequence length="714" mass="79186">MNQPEYEQLLQKYKDRVQQEFGHKPSSETKVTSREYEDFKSELYPNHYTFYEQACNKAESILKMKVDGKTAENLQKSLDICHLNCTPSGVISLSIALPLIVIVFGSLISFAIFDMVFFVVFFLIAGMLMIPALQNTPNLMANTWRMKTSNQMVQSIFYLVTYMRHTPNLERAIEFAADHLEQPLSLDFRKILWDVETQKYSTIRDSANAYLNQWKEWDREFVESFHLVESSLFEPSEERRLTLLDKALDVILNGTYENMLHYAHELKSPMTMLHMLGVILPILGLVILPLVVSFMAGGTNPFVTAIYIAVLYNISLPIGVYYLGRTILSKRPAGYGSSDPSEKPGAKQLRNINISLSSTNIISINPIFISIFILAIGLLIGLTPLILHSLGAQDISFNEQETLKLLDYVCPPEKGLECKEEDKIGPFGIGASLLSVVIIATLGISLGLYYSLRSKNVLAIRERTRNLEDEFASALFQLGNRLGDGLPAEIAFAKVAETMRDTTSGEFFNIAEKNITKLGMGLERALFDPKVGAVSLYPSKVIESSMKVLIESAKRGPRIAAQALLSMSRYIKEIHSVEERLKDLMADIISSMKAQTSFLTPAIAGIVIGITSMISTILTKLSAQLGAITSQNAAGGGAGGMSDMLNIFGIGIPTYHFQIVVGIYIVQITYILTILSNGIENGADKLGERYALGTNLINSTLLYCFLAATVIVLF</sequence>
<keyword evidence="1" id="KW-1133">Transmembrane helix</keyword>
<keyword evidence="1" id="KW-0472">Membrane</keyword>
<name>A0A1G1XVT8_9BACT</name>
<dbReference type="Proteomes" id="UP000178930">
    <property type="component" value="Unassembled WGS sequence"/>
</dbReference>
<feature type="transmembrane region" description="Helical" evidence="1">
    <location>
        <begin position="655"/>
        <end position="675"/>
    </location>
</feature>
<dbReference type="AlphaFoldDB" id="A0A1G1XVT8"/>